<protein>
    <recommendedName>
        <fullName evidence="3">Amidase</fullName>
    </recommendedName>
</protein>
<evidence type="ECO:0000313" key="2">
    <source>
        <dbReference type="Proteomes" id="UP000028504"/>
    </source>
</evidence>
<sequence>MTTVLTSSLRDDLRARYGAELSMATIDQVLAKNAAHAAGMATVFRTIFVEKDTVAELEQLVAASAEHATQTALAA</sequence>
<dbReference type="EMBL" id="CP008944">
    <property type="protein sequence ID" value="AIG64820.1"/>
    <property type="molecule type" value="Genomic_DNA"/>
</dbReference>
<evidence type="ECO:0000313" key="1">
    <source>
        <dbReference type="EMBL" id="AIG64820.1"/>
    </source>
</evidence>
<reference evidence="1 2" key="1">
    <citation type="submission" date="2014-07" db="EMBL/GenBank/DDBJ databases">
        <title>Complete genome sequence of Corynebacterium atypicum DSM 44849: identifiction of the mycolic acid biosynthesis genes.</title>
        <authorList>
            <person name="Tippelt A."/>
            <person name="Mollmann S."/>
            <person name="Albersmeier A."/>
            <person name="Jaenicke S."/>
            <person name="Ruckert C."/>
            <person name="Tauch A."/>
        </authorList>
    </citation>
    <scope>NUCLEOTIDE SEQUENCE [LARGE SCALE GENOMIC DNA]</scope>
    <source>
        <strain evidence="1 2">R2070</strain>
    </source>
</reference>
<organism evidence="1 2">
    <name type="scientific">Corynebacterium atypicum</name>
    <dbReference type="NCBI Taxonomy" id="191610"/>
    <lineage>
        <taxon>Bacteria</taxon>
        <taxon>Bacillati</taxon>
        <taxon>Actinomycetota</taxon>
        <taxon>Actinomycetes</taxon>
        <taxon>Mycobacteriales</taxon>
        <taxon>Corynebacteriaceae</taxon>
        <taxon>Corynebacterium</taxon>
    </lineage>
</organism>
<dbReference type="Proteomes" id="UP000028504">
    <property type="component" value="Chromosome"/>
</dbReference>
<keyword evidence="2" id="KW-1185">Reference proteome</keyword>
<name>A0ABM5QPN1_9CORY</name>
<proteinExistence type="predicted"/>
<dbReference type="RefSeq" id="WP_038607039.1">
    <property type="nucleotide sequence ID" value="NZ_CP008944.1"/>
</dbReference>
<evidence type="ECO:0008006" key="3">
    <source>
        <dbReference type="Google" id="ProtNLM"/>
    </source>
</evidence>
<accession>A0ABM5QPN1</accession>
<gene>
    <name evidence="1" type="ORF">CATYP_09970</name>
</gene>